<dbReference type="AlphaFoldDB" id="A0A0W0W0T2"/>
<evidence type="ECO:0000313" key="2">
    <source>
        <dbReference type="EMBL" id="KTD25826.1"/>
    </source>
</evidence>
<name>A0A0W0W0T2_9GAMM</name>
<dbReference type="Pfam" id="PF13181">
    <property type="entry name" value="TPR_8"/>
    <property type="match status" value="2"/>
</dbReference>
<dbReference type="STRING" id="466.Lmac_1597"/>
<dbReference type="OrthoDB" id="5648912at2"/>
<reference evidence="2 3" key="1">
    <citation type="submission" date="2015-11" db="EMBL/GenBank/DDBJ databases">
        <title>Genomic analysis of 38 Legionella species identifies large and diverse effector repertoires.</title>
        <authorList>
            <person name="Burstein D."/>
            <person name="Amaro F."/>
            <person name="Zusman T."/>
            <person name="Lifshitz Z."/>
            <person name="Cohen O."/>
            <person name="Gilbert J.A."/>
            <person name="Pupko T."/>
            <person name="Shuman H.A."/>
            <person name="Segal G."/>
        </authorList>
    </citation>
    <scope>NUCLEOTIDE SEQUENCE [LARGE SCALE GENOMIC DNA]</scope>
    <source>
        <strain evidence="2 3">PX-1-G2-E2</strain>
    </source>
</reference>
<dbReference type="InterPro" id="IPR019734">
    <property type="entry name" value="TPR_rpt"/>
</dbReference>
<dbReference type="PATRIC" id="fig|466.6.peg.1683"/>
<dbReference type="Gene3D" id="1.25.40.10">
    <property type="entry name" value="Tetratricopeptide repeat domain"/>
    <property type="match status" value="3"/>
</dbReference>
<dbReference type="InterPro" id="IPR011990">
    <property type="entry name" value="TPR-like_helical_dom_sf"/>
</dbReference>
<accession>A0A0W0W0T2</accession>
<keyword evidence="3" id="KW-1185">Reference proteome</keyword>
<evidence type="ECO:0000256" key="1">
    <source>
        <dbReference type="PROSITE-ProRule" id="PRU00339"/>
    </source>
</evidence>
<dbReference type="PROSITE" id="PS50005">
    <property type="entry name" value="TPR"/>
    <property type="match status" value="1"/>
</dbReference>
<dbReference type="GO" id="GO:0051301">
    <property type="term" value="P:cell division"/>
    <property type="evidence" value="ECO:0007669"/>
    <property type="project" value="TreeGrafter"/>
</dbReference>
<dbReference type="PANTHER" id="PTHR12558">
    <property type="entry name" value="CELL DIVISION CYCLE 16,23,27"/>
    <property type="match status" value="1"/>
</dbReference>
<gene>
    <name evidence="2" type="ORF">Lmac_1597</name>
</gene>
<feature type="repeat" description="TPR" evidence="1">
    <location>
        <begin position="223"/>
        <end position="256"/>
    </location>
</feature>
<dbReference type="EMBL" id="LNYL01000042">
    <property type="protein sequence ID" value="KTD25826.1"/>
    <property type="molecule type" value="Genomic_DNA"/>
</dbReference>
<dbReference type="SMART" id="SM00028">
    <property type="entry name" value="TPR"/>
    <property type="match status" value="6"/>
</dbReference>
<dbReference type="RefSeq" id="WP_058452367.1">
    <property type="nucleotide sequence ID" value="NZ_CAAAIB010000004.1"/>
</dbReference>
<sequence>MDIIDKKQERLNRYLQFLEQDPSNLNLLLSVSEGYRQLNKFSEAQQYLDKAKTIDADACVAVEGMLALNQGDFEQAKKALIQALRLEELPILRYSLAVCHYSLNEPTEGIAILTPLFKKNPSYDVEFLMVQLLQQQEKLDEAIQLLEFVLEQHGPIEQTLVLLAQLYLDNRDEISAENAAEQALIINPKNYEAQVITLLLRLMKEETSVREIKKLLDKNATDSRLWFALGTTYFRAIHLQKAEEAYLKAAELNPHFYDNWVSLGWCQLFLNKLDEAQYSYQEAIALYEENSEGWGGLALVHALRGNLTEAADLIAKAKALDPESFLGKIAQIIHLGHANPEQAERQFKKAFPQIAEQINAAMAMALKEMDASETVH</sequence>
<protein>
    <submittedName>
        <fullName evidence="2">Tetratricopeptide repeat protein</fullName>
    </submittedName>
</protein>
<evidence type="ECO:0000313" key="3">
    <source>
        <dbReference type="Proteomes" id="UP000054908"/>
    </source>
</evidence>
<dbReference type="SUPFAM" id="SSF48452">
    <property type="entry name" value="TPR-like"/>
    <property type="match status" value="2"/>
</dbReference>
<dbReference type="Pfam" id="PF13432">
    <property type="entry name" value="TPR_16"/>
    <property type="match status" value="2"/>
</dbReference>
<keyword evidence="1" id="KW-0802">TPR repeat</keyword>
<comment type="caution">
    <text evidence="2">The sequence shown here is derived from an EMBL/GenBank/DDBJ whole genome shotgun (WGS) entry which is preliminary data.</text>
</comment>
<organism evidence="2 3">
    <name type="scientific">Legionella maceachernii</name>
    <dbReference type="NCBI Taxonomy" id="466"/>
    <lineage>
        <taxon>Bacteria</taxon>
        <taxon>Pseudomonadati</taxon>
        <taxon>Pseudomonadota</taxon>
        <taxon>Gammaproteobacteria</taxon>
        <taxon>Legionellales</taxon>
        <taxon>Legionellaceae</taxon>
        <taxon>Legionella</taxon>
    </lineage>
</organism>
<dbReference type="Proteomes" id="UP000054908">
    <property type="component" value="Unassembled WGS sequence"/>
</dbReference>
<proteinExistence type="predicted"/>
<dbReference type="PANTHER" id="PTHR12558:SF42">
    <property type="entry name" value="ANAPHASE-PROMOTING COMPLEX SUBUNIT 7"/>
    <property type="match status" value="1"/>
</dbReference>